<feature type="compositionally biased region" description="Basic and acidic residues" evidence="7">
    <location>
        <begin position="429"/>
        <end position="440"/>
    </location>
</feature>
<feature type="DNA-binding region" description="Homeobox" evidence="6">
    <location>
        <begin position="73"/>
        <end position="135"/>
    </location>
</feature>
<feature type="compositionally biased region" description="Basic residues" evidence="7">
    <location>
        <begin position="287"/>
        <end position="305"/>
    </location>
</feature>
<evidence type="ECO:0000313" key="9">
    <source>
        <dbReference type="Ensembl" id="ENSGALP00010038346.1"/>
    </source>
</evidence>
<organism evidence="9 10">
    <name type="scientific">Gallus gallus</name>
    <name type="common">Chicken</name>
    <dbReference type="NCBI Taxonomy" id="9031"/>
    <lineage>
        <taxon>Eukaryota</taxon>
        <taxon>Metazoa</taxon>
        <taxon>Chordata</taxon>
        <taxon>Craniata</taxon>
        <taxon>Vertebrata</taxon>
        <taxon>Euteleostomi</taxon>
        <taxon>Archelosauria</taxon>
        <taxon>Archosauria</taxon>
        <taxon>Dinosauria</taxon>
        <taxon>Saurischia</taxon>
        <taxon>Theropoda</taxon>
        <taxon>Coelurosauria</taxon>
        <taxon>Aves</taxon>
        <taxon>Neognathae</taxon>
        <taxon>Galloanserae</taxon>
        <taxon>Galliformes</taxon>
        <taxon>Phasianidae</taxon>
        <taxon>Phasianinae</taxon>
        <taxon>Gallus</taxon>
    </lineage>
</organism>
<dbReference type="InterPro" id="IPR008422">
    <property type="entry name" value="KN_HD"/>
</dbReference>
<comment type="similarity">
    <text evidence="2">Belongs to the TALE/IRO homeobox family.</text>
</comment>
<keyword evidence="3 6" id="KW-0238">DNA-binding</keyword>
<dbReference type="Pfam" id="PF05920">
    <property type="entry name" value="Homeobox_KN"/>
    <property type="match status" value="1"/>
</dbReference>
<feature type="compositionally biased region" description="Low complexity" evidence="7">
    <location>
        <begin position="11"/>
        <end position="33"/>
    </location>
</feature>
<proteinExistence type="inferred from homology"/>
<evidence type="ECO:0000256" key="7">
    <source>
        <dbReference type="SAM" id="MobiDB-lite"/>
    </source>
</evidence>
<evidence type="ECO:0000256" key="2">
    <source>
        <dbReference type="ARBA" id="ARBA00008446"/>
    </source>
</evidence>
<feature type="compositionally biased region" description="Basic residues" evidence="7">
    <location>
        <begin position="55"/>
        <end position="65"/>
    </location>
</feature>
<dbReference type="Proteomes" id="UP000000539">
    <property type="component" value="Chromosome 11"/>
</dbReference>
<evidence type="ECO:0000259" key="8">
    <source>
        <dbReference type="PROSITE" id="PS50071"/>
    </source>
</evidence>
<dbReference type="Ensembl" id="ENSGALT00010062065.1">
    <property type="protein sequence ID" value="ENSGALP00010038346.1"/>
    <property type="gene ID" value="ENSGALG00010025424.1"/>
</dbReference>
<dbReference type="GO" id="GO:0048468">
    <property type="term" value="P:cell development"/>
    <property type="evidence" value="ECO:0000318"/>
    <property type="project" value="GO_Central"/>
</dbReference>
<dbReference type="Gene3D" id="1.10.10.60">
    <property type="entry name" value="Homeodomain-like"/>
    <property type="match status" value="1"/>
</dbReference>
<feature type="compositionally biased region" description="Basic residues" evidence="7">
    <location>
        <begin position="220"/>
        <end position="239"/>
    </location>
</feature>
<feature type="region of interest" description="Disordered" evidence="7">
    <location>
        <begin position="134"/>
        <end position="440"/>
    </location>
</feature>
<feature type="compositionally biased region" description="Basic and acidic residues" evidence="7">
    <location>
        <begin position="402"/>
        <end position="417"/>
    </location>
</feature>
<evidence type="ECO:0000256" key="1">
    <source>
        <dbReference type="ARBA" id="ARBA00004123"/>
    </source>
</evidence>
<name>A0A8V1A567_CHICK</name>
<dbReference type="CDD" id="cd00086">
    <property type="entry name" value="homeodomain"/>
    <property type="match status" value="1"/>
</dbReference>
<evidence type="ECO:0000256" key="6">
    <source>
        <dbReference type="PROSITE-ProRule" id="PRU00108"/>
    </source>
</evidence>
<sequence>MRSRRAPALCTRGSRSPPLTTRTSTPWGSTSTTGNRAAGAPGETAGKPGGQGRGRVGHPSRRSRRYGPVDFTASARRKNATRETTSTLKTWLYEHRKNPYPTKGEKIMLAIITKMTLTQVSTWFANARRRLKKENKMTWSPKNKAGEERKEDGTRHDGEYGAGSDGRGRAGRDRTGREARRGPGPRTCPEDPPPLPLCVEQSGRAARRTRSCDSATWTTWRRRTRRMKTRRRRGRRRRAGPALCRKPPAPERLCPGPRGAPAACPGRAAPSPAHGPPPRLRPPPPSPRRRPTRPRRSRASGRWRARPGPTRRAEAAPRVAARRRAAGRWGSCPRPQRPRSGAPPSAPNPSRGAARPTAAWGSRASTRRPKVPASAGPRGRGERGGRGCRLLRARGPESCPVPRERRGRVDQSPRELRVSVQASGGAAGEAREVPSRAERA</sequence>
<dbReference type="SUPFAM" id="SSF46689">
    <property type="entry name" value="Homeodomain-like"/>
    <property type="match status" value="1"/>
</dbReference>
<dbReference type="PANTHER" id="PTHR11211:SF14">
    <property type="entry name" value="IROQUOIS-CLASS HOMEODOMAIN PROTEIN IRX-3"/>
    <property type="match status" value="1"/>
</dbReference>
<dbReference type="PANTHER" id="PTHR11211">
    <property type="entry name" value="IROQUOIS-CLASS HOMEODOMAIN PROTEIN IRX"/>
    <property type="match status" value="1"/>
</dbReference>
<dbReference type="GO" id="GO:0000981">
    <property type="term" value="F:DNA-binding transcription factor activity, RNA polymerase II-specific"/>
    <property type="evidence" value="ECO:0000318"/>
    <property type="project" value="GO_Central"/>
</dbReference>
<feature type="compositionally biased region" description="Pro residues" evidence="7">
    <location>
        <begin position="273"/>
        <end position="286"/>
    </location>
</feature>
<dbReference type="PROSITE" id="PS00027">
    <property type="entry name" value="HOMEOBOX_1"/>
    <property type="match status" value="1"/>
</dbReference>
<dbReference type="GeneTree" id="ENSGT00940000159909"/>
<reference evidence="9" key="3">
    <citation type="submission" date="2025-09" db="UniProtKB">
        <authorList>
            <consortium name="Ensembl"/>
        </authorList>
    </citation>
    <scope>IDENTIFICATION</scope>
    <source>
        <strain evidence="9">broiler</strain>
    </source>
</reference>
<accession>A0A8V1A567</accession>
<feature type="compositionally biased region" description="Basic and acidic residues" evidence="7">
    <location>
        <begin position="166"/>
        <end position="181"/>
    </location>
</feature>
<reference evidence="9" key="1">
    <citation type="submission" date="2020-11" db="EMBL/GenBank/DDBJ databases">
        <title>Gallus gallus (Chicken) genome, bGalGal1, GRCg7b, maternal haplotype autosomes + Z &amp; W.</title>
        <authorList>
            <person name="Warren W."/>
            <person name="Formenti G."/>
            <person name="Fedrigo O."/>
            <person name="Haase B."/>
            <person name="Mountcastle J."/>
            <person name="Balacco J."/>
            <person name="Tracey A."/>
            <person name="Schneider V."/>
            <person name="Okimoto R."/>
            <person name="Cheng H."/>
            <person name="Hawken R."/>
            <person name="Howe K."/>
            <person name="Jarvis E.D."/>
        </authorList>
    </citation>
    <scope>NUCLEOTIDE SEQUENCE [LARGE SCALE GENOMIC DNA]</scope>
    <source>
        <strain evidence="9">Broiler</strain>
    </source>
</reference>
<evidence type="ECO:0000256" key="4">
    <source>
        <dbReference type="ARBA" id="ARBA00023155"/>
    </source>
</evidence>
<dbReference type="FunFam" id="1.10.10.60:FF:000003">
    <property type="entry name" value="Iroquois-class homeobox protein IRX"/>
    <property type="match status" value="1"/>
</dbReference>
<dbReference type="GO" id="GO:0030182">
    <property type="term" value="P:neuron differentiation"/>
    <property type="evidence" value="ECO:0000318"/>
    <property type="project" value="GO_Central"/>
</dbReference>
<keyword evidence="10" id="KW-1185">Reference proteome</keyword>
<dbReference type="PROSITE" id="PS50071">
    <property type="entry name" value="HOMEOBOX_2"/>
    <property type="match status" value="1"/>
</dbReference>
<feature type="domain" description="Homeobox" evidence="8">
    <location>
        <begin position="71"/>
        <end position="134"/>
    </location>
</feature>
<comment type="subcellular location">
    <subcellularLocation>
        <location evidence="1 6">Nucleus</location>
    </subcellularLocation>
</comment>
<feature type="compositionally biased region" description="Basic and acidic residues" evidence="7">
    <location>
        <begin position="144"/>
        <end position="159"/>
    </location>
</feature>
<evidence type="ECO:0000256" key="5">
    <source>
        <dbReference type="ARBA" id="ARBA00023242"/>
    </source>
</evidence>
<evidence type="ECO:0000313" key="10">
    <source>
        <dbReference type="Proteomes" id="UP000000539"/>
    </source>
</evidence>
<evidence type="ECO:0000256" key="3">
    <source>
        <dbReference type="ARBA" id="ARBA00023125"/>
    </source>
</evidence>
<keyword evidence="4 6" id="KW-0371">Homeobox</keyword>
<dbReference type="OrthoDB" id="5399138at2759"/>
<dbReference type="InterPro" id="IPR001356">
    <property type="entry name" value="HD"/>
</dbReference>
<dbReference type="SMART" id="SM00389">
    <property type="entry name" value="HOX"/>
    <property type="match status" value="1"/>
</dbReference>
<dbReference type="GO" id="GO:0006357">
    <property type="term" value="P:regulation of transcription by RNA polymerase II"/>
    <property type="evidence" value="ECO:0000318"/>
    <property type="project" value="GO_Central"/>
</dbReference>
<gene>
    <name evidence="9" type="primary">IRX6</name>
</gene>
<dbReference type="GO" id="GO:0005634">
    <property type="term" value="C:nucleus"/>
    <property type="evidence" value="ECO:0000318"/>
    <property type="project" value="GO_Central"/>
</dbReference>
<dbReference type="AlphaFoldDB" id="A0A8V1A567"/>
<dbReference type="InterPro" id="IPR009057">
    <property type="entry name" value="Homeodomain-like_sf"/>
</dbReference>
<feature type="compositionally biased region" description="Low complexity" evidence="7">
    <location>
        <begin position="254"/>
        <end position="272"/>
    </location>
</feature>
<dbReference type="InterPro" id="IPR017970">
    <property type="entry name" value="Homeobox_CS"/>
</dbReference>
<feature type="region of interest" description="Disordered" evidence="7">
    <location>
        <begin position="1"/>
        <end position="66"/>
    </location>
</feature>
<protein>
    <submittedName>
        <fullName evidence="9">Iroquois homeobox 6</fullName>
    </submittedName>
</protein>
<dbReference type="GO" id="GO:0000978">
    <property type="term" value="F:RNA polymerase II cis-regulatory region sequence-specific DNA binding"/>
    <property type="evidence" value="ECO:0000318"/>
    <property type="project" value="GO_Central"/>
</dbReference>
<keyword evidence="5 6" id="KW-0539">Nucleus</keyword>
<reference evidence="9" key="2">
    <citation type="submission" date="2025-08" db="UniProtKB">
        <authorList>
            <consortium name="Ensembl"/>
        </authorList>
    </citation>
    <scope>IDENTIFICATION</scope>
    <source>
        <strain evidence="9">broiler</strain>
    </source>
</reference>